<sequence length="185" mass="21251">MLLDTYLPAYHFHEVNTLMINGEAKQIYTAIKELDFTRSKVLTALFTMGGLVRVPHTRLTLQGFLHNGFSLLEERPGDEMVIGTLWRAPLPPLRIERPPRMSAEAFLQFHEPGYAKLAWNFSLHPSGKKQAIVRTETRVYCLDPKTKRQFSCYWLLVGPASYATRCIMLQLVREALLQDKAETSR</sequence>
<gene>
    <name evidence="1" type="ORF">EPA93_08970</name>
</gene>
<dbReference type="AlphaFoldDB" id="A0A4P6JM13"/>
<keyword evidence="2" id="KW-1185">Reference proteome</keyword>
<reference evidence="1 2" key="1">
    <citation type="submission" date="2019-01" db="EMBL/GenBank/DDBJ databases">
        <title>Ktedonosporobacter rubrisoli SCAWS-G2.</title>
        <authorList>
            <person name="Huang Y."/>
            <person name="Yan B."/>
        </authorList>
    </citation>
    <scope>NUCLEOTIDE SEQUENCE [LARGE SCALE GENOMIC DNA]</scope>
    <source>
        <strain evidence="1 2">SCAWS-G2</strain>
    </source>
</reference>
<evidence type="ECO:0000313" key="1">
    <source>
        <dbReference type="EMBL" id="QBD76133.1"/>
    </source>
</evidence>
<evidence type="ECO:0000313" key="2">
    <source>
        <dbReference type="Proteomes" id="UP000290365"/>
    </source>
</evidence>
<protein>
    <recommendedName>
        <fullName evidence="3">SRPBCC family protein</fullName>
    </recommendedName>
</protein>
<dbReference type="OrthoDB" id="5464833at2"/>
<dbReference type="Proteomes" id="UP000290365">
    <property type="component" value="Chromosome"/>
</dbReference>
<accession>A0A4P6JM13</accession>
<dbReference type="RefSeq" id="WP_129886728.1">
    <property type="nucleotide sequence ID" value="NZ_CP035758.1"/>
</dbReference>
<organism evidence="1 2">
    <name type="scientific">Ktedonosporobacter rubrisoli</name>
    <dbReference type="NCBI Taxonomy" id="2509675"/>
    <lineage>
        <taxon>Bacteria</taxon>
        <taxon>Bacillati</taxon>
        <taxon>Chloroflexota</taxon>
        <taxon>Ktedonobacteria</taxon>
        <taxon>Ktedonobacterales</taxon>
        <taxon>Ktedonosporobacteraceae</taxon>
        <taxon>Ktedonosporobacter</taxon>
    </lineage>
</organism>
<dbReference type="EMBL" id="CP035758">
    <property type="protein sequence ID" value="QBD76133.1"/>
    <property type="molecule type" value="Genomic_DNA"/>
</dbReference>
<evidence type="ECO:0008006" key="3">
    <source>
        <dbReference type="Google" id="ProtNLM"/>
    </source>
</evidence>
<proteinExistence type="predicted"/>
<dbReference type="KEGG" id="kbs:EPA93_08970"/>
<name>A0A4P6JM13_KTERU</name>